<dbReference type="OrthoDB" id="9759607at2"/>
<feature type="transmembrane region" description="Helical" evidence="1">
    <location>
        <begin position="131"/>
        <end position="149"/>
    </location>
</feature>
<dbReference type="AlphaFoldDB" id="A0A511W4W4"/>
<keyword evidence="1" id="KW-1133">Transmembrane helix</keyword>
<feature type="domain" description="GGDEF" evidence="2">
    <location>
        <begin position="350"/>
        <end position="482"/>
    </location>
</feature>
<feature type="transmembrane region" description="Helical" evidence="1">
    <location>
        <begin position="65"/>
        <end position="87"/>
    </location>
</feature>
<feature type="transmembrane region" description="Helical" evidence="1">
    <location>
        <begin position="290"/>
        <end position="308"/>
    </location>
</feature>
<reference evidence="3 4" key="1">
    <citation type="submission" date="2019-07" db="EMBL/GenBank/DDBJ databases">
        <title>Whole genome shotgun sequence of Alkalibacillus haloalkaliphilus NBRC 103110.</title>
        <authorList>
            <person name="Hosoyama A."/>
            <person name="Uohara A."/>
            <person name="Ohji S."/>
            <person name="Ichikawa N."/>
        </authorList>
    </citation>
    <scope>NUCLEOTIDE SEQUENCE [LARGE SCALE GENOMIC DNA]</scope>
    <source>
        <strain evidence="3 4">NBRC 103110</strain>
    </source>
</reference>
<dbReference type="InterPro" id="IPR052163">
    <property type="entry name" value="DGC-Regulatory_Protein"/>
</dbReference>
<feature type="transmembrane region" description="Helical" evidence="1">
    <location>
        <begin position="230"/>
        <end position="246"/>
    </location>
</feature>
<evidence type="ECO:0000313" key="3">
    <source>
        <dbReference type="EMBL" id="GEN46139.1"/>
    </source>
</evidence>
<proteinExistence type="predicted"/>
<dbReference type="CDD" id="cd01949">
    <property type="entry name" value="GGDEF"/>
    <property type="match status" value="1"/>
</dbReference>
<evidence type="ECO:0000259" key="2">
    <source>
        <dbReference type="PROSITE" id="PS50887"/>
    </source>
</evidence>
<feature type="transmembrane region" description="Helical" evidence="1">
    <location>
        <begin position="7"/>
        <end position="25"/>
    </location>
</feature>
<dbReference type="EMBL" id="BJYA01000013">
    <property type="protein sequence ID" value="GEN46139.1"/>
    <property type="molecule type" value="Genomic_DNA"/>
</dbReference>
<organism evidence="3 4">
    <name type="scientific">Alkalibacillus haloalkaliphilus</name>
    <dbReference type="NCBI Taxonomy" id="94136"/>
    <lineage>
        <taxon>Bacteria</taxon>
        <taxon>Bacillati</taxon>
        <taxon>Bacillota</taxon>
        <taxon>Bacilli</taxon>
        <taxon>Bacillales</taxon>
        <taxon>Bacillaceae</taxon>
        <taxon>Alkalibacillus</taxon>
    </lineage>
</organism>
<feature type="transmembrane region" description="Helical" evidence="1">
    <location>
        <begin position="169"/>
        <end position="188"/>
    </location>
</feature>
<dbReference type="RefSeq" id="WP_146816707.1">
    <property type="nucleotide sequence ID" value="NZ_BJYA01000013.1"/>
</dbReference>
<dbReference type="NCBIfam" id="TIGR00254">
    <property type="entry name" value="GGDEF"/>
    <property type="match status" value="1"/>
</dbReference>
<dbReference type="SUPFAM" id="SSF55073">
    <property type="entry name" value="Nucleotide cyclase"/>
    <property type="match status" value="1"/>
</dbReference>
<dbReference type="PROSITE" id="PS50887">
    <property type="entry name" value="GGDEF"/>
    <property type="match status" value="1"/>
</dbReference>
<dbReference type="Pfam" id="PF00990">
    <property type="entry name" value="GGDEF"/>
    <property type="match status" value="1"/>
</dbReference>
<sequence>MNTSRKFAIITIVTIVTILLIWIAIFEHNQYVRLVGASVIPTIGGSIALVWLLKAYKRLNTNNRHFWLLLSLGMLFYVLTNVVWLSRQLTSSTEQFSDFAGFLWIMAYAFFFLALVYKVHLISVYKAGQQFVFNIIILITVATSLSVYYLINPILSFINSPIEVNNLTIIYPLLDLVIVSMVLILYYLSRQANNTNRYIALGFIILVFADSFYIYYVIHDAYRLGGYIDPFWLLAILLIGYASFYAEEHVEVGDKEQENRLVLKNEVYPSILVVVLALLVFHSYDWKMNALGIGLFFIFVLILVRNMILLRHNQNFMEEYKYLAYHDSLTGMYNRSKFREDLNKAFETDEKVGLIVLDLDGFKDVNDQYGHHIGDDLLQSVAERLIRSVKGKGRIYRIGGDEFVIISKDADRQKCEQIVEQILDTLNAPVEIDGHVLRVTPSLGISLYPDDSKGAIELFQYADAAMYGAKKSGKNGYKFYHNL</sequence>
<protein>
    <recommendedName>
        <fullName evidence="2">GGDEF domain-containing protein</fullName>
    </recommendedName>
</protein>
<comment type="caution">
    <text evidence="3">The sequence shown here is derived from an EMBL/GenBank/DDBJ whole genome shotgun (WGS) entry which is preliminary data.</text>
</comment>
<feature type="transmembrane region" description="Helical" evidence="1">
    <location>
        <begin position="99"/>
        <end position="119"/>
    </location>
</feature>
<keyword evidence="1" id="KW-0472">Membrane</keyword>
<dbReference type="Proteomes" id="UP000321440">
    <property type="component" value="Unassembled WGS sequence"/>
</dbReference>
<keyword evidence="4" id="KW-1185">Reference proteome</keyword>
<name>A0A511W4W4_9BACI</name>
<dbReference type="SMART" id="SM00267">
    <property type="entry name" value="GGDEF"/>
    <property type="match status" value="1"/>
</dbReference>
<dbReference type="PANTHER" id="PTHR46663:SF2">
    <property type="entry name" value="GGDEF DOMAIN-CONTAINING PROTEIN"/>
    <property type="match status" value="1"/>
</dbReference>
<accession>A0A511W4W4</accession>
<feature type="transmembrane region" description="Helical" evidence="1">
    <location>
        <begin position="31"/>
        <end position="53"/>
    </location>
</feature>
<dbReference type="PANTHER" id="PTHR46663">
    <property type="entry name" value="DIGUANYLATE CYCLASE DGCT-RELATED"/>
    <property type="match status" value="1"/>
</dbReference>
<keyword evidence="1" id="KW-0812">Transmembrane</keyword>
<dbReference type="Gene3D" id="3.30.70.270">
    <property type="match status" value="1"/>
</dbReference>
<dbReference type="InterPro" id="IPR029787">
    <property type="entry name" value="Nucleotide_cyclase"/>
</dbReference>
<evidence type="ECO:0000256" key="1">
    <source>
        <dbReference type="SAM" id="Phobius"/>
    </source>
</evidence>
<gene>
    <name evidence="3" type="ORF">AHA02nite_19150</name>
</gene>
<dbReference type="InterPro" id="IPR000160">
    <property type="entry name" value="GGDEF_dom"/>
</dbReference>
<dbReference type="InterPro" id="IPR043128">
    <property type="entry name" value="Rev_trsase/Diguanyl_cyclase"/>
</dbReference>
<feature type="transmembrane region" description="Helical" evidence="1">
    <location>
        <begin position="267"/>
        <end position="284"/>
    </location>
</feature>
<feature type="transmembrane region" description="Helical" evidence="1">
    <location>
        <begin position="200"/>
        <end position="218"/>
    </location>
</feature>
<evidence type="ECO:0000313" key="4">
    <source>
        <dbReference type="Proteomes" id="UP000321440"/>
    </source>
</evidence>